<organism evidence="1 2">
    <name type="scientific">Clostridium innocuum</name>
    <dbReference type="NCBI Taxonomy" id="1522"/>
    <lineage>
        <taxon>Bacteria</taxon>
        <taxon>Bacillati</taxon>
        <taxon>Bacillota</taxon>
        <taxon>Clostridia</taxon>
        <taxon>Eubacteriales</taxon>
        <taxon>Clostridiaceae</taxon>
        <taxon>Clostridium</taxon>
    </lineage>
</organism>
<reference evidence="1 2" key="1">
    <citation type="submission" date="2014-08" db="EMBL/GenBank/DDBJ databases">
        <title>Clostridium innocuum, an unnegligible vancomycin-resistant pathogen causing extra-intestinal infections.</title>
        <authorList>
            <person name="Feng Y."/>
            <person name="Chiu C.-H."/>
        </authorList>
    </citation>
    <scope>NUCLEOTIDE SEQUENCE [LARGE SCALE GENOMIC DNA]</scope>
    <source>
        <strain evidence="1 2">AN88</strain>
    </source>
</reference>
<dbReference type="Gene3D" id="3.10.180.10">
    <property type="entry name" value="2,3-Dihydroxybiphenyl 1,2-Dioxygenase, domain 1"/>
    <property type="match status" value="1"/>
</dbReference>
<evidence type="ECO:0000313" key="1">
    <source>
        <dbReference type="EMBL" id="KGJ54680.1"/>
    </source>
</evidence>
<dbReference type="SUPFAM" id="SSF54593">
    <property type="entry name" value="Glyoxalase/Bleomycin resistance protein/Dihydroxybiphenyl dioxygenase"/>
    <property type="match status" value="1"/>
</dbReference>
<gene>
    <name evidence="1" type="ORF">CIAN88_02305</name>
</gene>
<protein>
    <recommendedName>
        <fullName evidence="3">VOC family protein</fullName>
    </recommendedName>
</protein>
<evidence type="ECO:0000313" key="2">
    <source>
        <dbReference type="Proteomes" id="UP000030008"/>
    </source>
</evidence>
<dbReference type="InterPro" id="IPR029068">
    <property type="entry name" value="Glyas_Bleomycin-R_OHBP_Dase"/>
</dbReference>
<name>A0A099IAH4_CLOIN</name>
<comment type="caution">
    <text evidence="1">The sequence shown here is derived from an EMBL/GenBank/DDBJ whole genome shotgun (WGS) entry which is preliminary data.</text>
</comment>
<proteinExistence type="predicted"/>
<accession>A0A099IAH4</accession>
<sequence>MKLACIYINALHFRDTVSFYEQLLQQKGKEVTAQRWVEFSCGHTLAVLHAEYDAQCVQKEQDVDEHYNDAYVEDCIQTLNQGNDIMVQNYVCEDLQSEYTRLKNLQIGPLSPLYYVSISMPYWYFNITDPEGNVLEITGPYASGKESV</sequence>
<dbReference type="Proteomes" id="UP000030008">
    <property type="component" value="Unassembled WGS sequence"/>
</dbReference>
<dbReference type="RefSeq" id="WP_044903808.1">
    <property type="nucleotide sequence ID" value="NZ_JQIF01000010.1"/>
</dbReference>
<dbReference type="EMBL" id="JQIF01000010">
    <property type="protein sequence ID" value="KGJ54680.1"/>
    <property type="molecule type" value="Genomic_DNA"/>
</dbReference>
<dbReference type="AlphaFoldDB" id="A0A099IAH4"/>
<evidence type="ECO:0008006" key="3">
    <source>
        <dbReference type="Google" id="ProtNLM"/>
    </source>
</evidence>